<dbReference type="Proteomes" id="UP001060919">
    <property type="component" value="Chromosome"/>
</dbReference>
<evidence type="ECO:0000259" key="1">
    <source>
        <dbReference type="PROSITE" id="PS50801"/>
    </source>
</evidence>
<sequence length="132" mass="14492">MKYSVDKKEDYAVLTLGEENLNSLKAPDLKAELIVLHNAGIKNLIMDLSNTKFVDSSGLSAILTGNRLWAESKNAFVLTGLVHPSVKMLITISRLDSVLTIKETLSDAIKYVMMATFKNELGGESEATDEDE</sequence>
<dbReference type="InterPro" id="IPR036513">
    <property type="entry name" value="STAS_dom_sf"/>
</dbReference>
<dbReference type="AlphaFoldDB" id="A0A915YIG5"/>
<dbReference type="GO" id="GO:0043856">
    <property type="term" value="F:anti-sigma factor antagonist activity"/>
    <property type="evidence" value="ECO:0007669"/>
    <property type="project" value="TreeGrafter"/>
</dbReference>
<dbReference type="CDD" id="cd07043">
    <property type="entry name" value="STAS_anti-anti-sigma_factors"/>
    <property type="match status" value="1"/>
</dbReference>
<reference evidence="2" key="1">
    <citation type="submission" date="2022-09" db="EMBL/GenBank/DDBJ databases">
        <title>Aureispira anguillicida sp. nov., isolated from Leptocephalus of Japanese eel Anguilla japonica.</title>
        <authorList>
            <person name="Yuasa K."/>
            <person name="Mekata T."/>
            <person name="Ikunari K."/>
        </authorList>
    </citation>
    <scope>NUCLEOTIDE SEQUENCE</scope>
    <source>
        <strain evidence="2">EL160426</strain>
    </source>
</reference>
<keyword evidence="3" id="KW-1185">Reference proteome</keyword>
<dbReference type="InterPro" id="IPR002645">
    <property type="entry name" value="STAS_dom"/>
</dbReference>
<evidence type="ECO:0000313" key="2">
    <source>
        <dbReference type="EMBL" id="BDS13805.1"/>
    </source>
</evidence>
<dbReference type="PROSITE" id="PS50801">
    <property type="entry name" value="STAS"/>
    <property type="match status" value="1"/>
</dbReference>
<dbReference type="EMBL" id="AP026867">
    <property type="protein sequence ID" value="BDS13805.1"/>
    <property type="molecule type" value="Genomic_DNA"/>
</dbReference>
<dbReference type="KEGG" id="aup:AsAng_0045670"/>
<gene>
    <name evidence="2" type="ORF">AsAng_0045670</name>
</gene>
<dbReference type="Pfam" id="PF01740">
    <property type="entry name" value="STAS"/>
    <property type="match status" value="1"/>
</dbReference>
<dbReference type="Gene3D" id="3.30.750.24">
    <property type="entry name" value="STAS domain"/>
    <property type="match status" value="1"/>
</dbReference>
<dbReference type="RefSeq" id="WP_264789057.1">
    <property type="nucleotide sequence ID" value="NZ_AP026867.1"/>
</dbReference>
<accession>A0A915YIG5</accession>
<dbReference type="PANTHER" id="PTHR33495">
    <property type="entry name" value="ANTI-SIGMA FACTOR ANTAGONIST TM_1081-RELATED-RELATED"/>
    <property type="match status" value="1"/>
</dbReference>
<proteinExistence type="predicted"/>
<organism evidence="2 3">
    <name type="scientific">Aureispira anguillae</name>
    <dbReference type="NCBI Taxonomy" id="2864201"/>
    <lineage>
        <taxon>Bacteria</taxon>
        <taxon>Pseudomonadati</taxon>
        <taxon>Bacteroidota</taxon>
        <taxon>Saprospiria</taxon>
        <taxon>Saprospirales</taxon>
        <taxon>Saprospiraceae</taxon>
        <taxon>Aureispira</taxon>
    </lineage>
</organism>
<protein>
    <submittedName>
        <fullName evidence="2">STAS domain-containing protein</fullName>
    </submittedName>
</protein>
<evidence type="ECO:0000313" key="3">
    <source>
        <dbReference type="Proteomes" id="UP001060919"/>
    </source>
</evidence>
<feature type="domain" description="STAS" evidence="1">
    <location>
        <begin position="1"/>
        <end position="112"/>
    </location>
</feature>
<dbReference type="SUPFAM" id="SSF52091">
    <property type="entry name" value="SpoIIaa-like"/>
    <property type="match status" value="1"/>
</dbReference>
<name>A0A915YIG5_9BACT</name>